<dbReference type="Gene3D" id="1.10.10.10">
    <property type="entry name" value="Winged helix-like DNA-binding domain superfamily/Winged helix DNA-binding domain"/>
    <property type="match status" value="1"/>
</dbReference>
<name>A0A4Z0BTB5_9BURK</name>
<dbReference type="Gene3D" id="1.10.1740.10">
    <property type="match status" value="1"/>
</dbReference>
<gene>
    <name evidence="4" type="ORF">EZ216_12500</name>
</gene>
<feature type="domain" description="RNA polymerase sigma-70 region 2" evidence="2">
    <location>
        <begin position="7"/>
        <end position="71"/>
    </location>
</feature>
<dbReference type="SUPFAM" id="SSF88659">
    <property type="entry name" value="Sigma3 and sigma4 domains of RNA polymerase sigma factors"/>
    <property type="match status" value="1"/>
</dbReference>
<dbReference type="InterPro" id="IPR013324">
    <property type="entry name" value="RNA_pol_sigma_r3/r4-like"/>
</dbReference>
<evidence type="ECO:0000313" key="4">
    <source>
        <dbReference type="EMBL" id="TFZ01992.1"/>
    </source>
</evidence>
<dbReference type="NCBIfam" id="TIGR02957">
    <property type="entry name" value="SigX4"/>
    <property type="match status" value="1"/>
</dbReference>
<evidence type="ECO:0000259" key="2">
    <source>
        <dbReference type="Pfam" id="PF04542"/>
    </source>
</evidence>
<evidence type="ECO:0000256" key="1">
    <source>
        <dbReference type="ARBA" id="ARBA00011344"/>
    </source>
</evidence>
<accession>A0A4Z0BTB5</accession>
<evidence type="ECO:0000313" key="5">
    <source>
        <dbReference type="Proteomes" id="UP000297839"/>
    </source>
</evidence>
<comment type="subunit">
    <text evidence="1">Interacts transiently with the RNA polymerase catalytic core formed by RpoA, RpoB, RpoC and RpoZ (2 alpha, 1 beta, 1 beta' and 1 omega subunit) to form the RNA polymerase holoenzyme that can initiate transcription.</text>
</comment>
<dbReference type="PANTHER" id="PTHR30173">
    <property type="entry name" value="SIGMA 19 FACTOR"/>
    <property type="match status" value="1"/>
</dbReference>
<reference evidence="4 5" key="1">
    <citation type="submission" date="2019-03" db="EMBL/GenBank/DDBJ databases">
        <title>Ramlibacter sp. 18x22-1, whole genome shotgun sequence.</title>
        <authorList>
            <person name="Zhang X."/>
            <person name="Feng G."/>
            <person name="Zhu H."/>
        </authorList>
    </citation>
    <scope>NUCLEOTIDE SEQUENCE [LARGE SCALE GENOMIC DNA]</scope>
    <source>
        <strain evidence="4 5">18x22-1</strain>
    </source>
</reference>
<dbReference type="Pfam" id="PF04542">
    <property type="entry name" value="Sigma70_r2"/>
    <property type="match status" value="1"/>
</dbReference>
<dbReference type="AlphaFoldDB" id="A0A4Z0BTB5"/>
<dbReference type="InterPro" id="IPR013249">
    <property type="entry name" value="RNA_pol_sigma70_r4_t2"/>
</dbReference>
<dbReference type="RefSeq" id="WP_135250091.1">
    <property type="nucleotide sequence ID" value="NZ_SMLK01000003.1"/>
</dbReference>
<dbReference type="SUPFAM" id="SSF54427">
    <property type="entry name" value="NTF2-like"/>
    <property type="match status" value="1"/>
</dbReference>
<evidence type="ECO:0000259" key="3">
    <source>
        <dbReference type="Pfam" id="PF08281"/>
    </source>
</evidence>
<dbReference type="GO" id="GO:0006352">
    <property type="term" value="P:DNA-templated transcription initiation"/>
    <property type="evidence" value="ECO:0007669"/>
    <property type="project" value="InterPro"/>
</dbReference>
<dbReference type="Proteomes" id="UP000297839">
    <property type="component" value="Unassembled WGS sequence"/>
</dbReference>
<sequence length="296" mass="33058">MDQRTALFQRHRPRLFGLAYRMLGSRADAEDVLQDAWLRWNESDTDSLRTPEAWLVTVTSRLAIDRLRHAKTEREHYTGHWLPEPLVEPLDEDTPQSLLERADDVSMALLRVLETLAPAERAAFVLRQVFDTGYAEIATLLGKSEAACRQLVHRAQERVQAQRVPQAVDSAAHRRLLEAFADAAARGDFQGLRQLFADDAALVSDGGGRVSAFAHVLHGSQRLAQLYYATFRRAGESVRYVPVRVNGGPGVARYFDGRLESVQAFELTADGRIAAVYVQRNPDKLRAVQAALSQTG</sequence>
<dbReference type="InterPro" id="IPR052704">
    <property type="entry name" value="ECF_Sigma-70_Domain"/>
</dbReference>
<comment type="caution">
    <text evidence="4">The sequence shown here is derived from an EMBL/GenBank/DDBJ whole genome shotgun (WGS) entry which is preliminary data.</text>
</comment>
<dbReference type="InterPro" id="IPR014284">
    <property type="entry name" value="RNA_pol_sigma-70_dom"/>
</dbReference>
<dbReference type="InterPro" id="IPR036388">
    <property type="entry name" value="WH-like_DNA-bd_sf"/>
</dbReference>
<dbReference type="OrthoDB" id="3211555at2"/>
<dbReference type="EMBL" id="SMLK01000003">
    <property type="protein sequence ID" value="TFZ01992.1"/>
    <property type="molecule type" value="Genomic_DNA"/>
</dbReference>
<organism evidence="4 5">
    <name type="scientific">Ramlibacter humi</name>
    <dbReference type="NCBI Taxonomy" id="2530451"/>
    <lineage>
        <taxon>Bacteria</taxon>
        <taxon>Pseudomonadati</taxon>
        <taxon>Pseudomonadota</taxon>
        <taxon>Betaproteobacteria</taxon>
        <taxon>Burkholderiales</taxon>
        <taxon>Comamonadaceae</taxon>
        <taxon>Ramlibacter</taxon>
    </lineage>
</organism>
<dbReference type="InterPro" id="IPR013325">
    <property type="entry name" value="RNA_pol_sigma_r2"/>
</dbReference>
<dbReference type="InterPro" id="IPR032710">
    <property type="entry name" value="NTF2-like_dom_sf"/>
</dbReference>
<dbReference type="InterPro" id="IPR007627">
    <property type="entry name" value="RNA_pol_sigma70_r2"/>
</dbReference>
<dbReference type="GO" id="GO:0003677">
    <property type="term" value="F:DNA binding"/>
    <property type="evidence" value="ECO:0007669"/>
    <property type="project" value="InterPro"/>
</dbReference>
<dbReference type="SUPFAM" id="SSF88946">
    <property type="entry name" value="Sigma2 domain of RNA polymerase sigma factors"/>
    <property type="match status" value="1"/>
</dbReference>
<protein>
    <submittedName>
        <fullName evidence="4">RNA polymerase sigma-70 factor</fullName>
    </submittedName>
</protein>
<keyword evidence="5" id="KW-1185">Reference proteome</keyword>
<dbReference type="Gene3D" id="3.10.450.50">
    <property type="match status" value="1"/>
</dbReference>
<dbReference type="InterPro" id="IPR014303">
    <property type="entry name" value="RNA_pol_sigma-70_ECF"/>
</dbReference>
<dbReference type="NCBIfam" id="TIGR02937">
    <property type="entry name" value="sigma70-ECF"/>
    <property type="match status" value="1"/>
</dbReference>
<dbReference type="Pfam" id="PF08281">
    <property type="entry name" value="Sigma70_r4_2"/>
    <property type="match status" value="1"/>
</dbReference>
<dbReference type="NCBIfam" id="NF007214">
    <property type="entry name" value="PRK09636.1"/>
    <property type="match status" value="1"/>
</dbReference>
<dbReference type="GO" id="GO:0016987">
    <property type="term" value="F:sigma factor activity"/>
    <property type="evidence" value="ECO:0007669"/>
    <property type="project" value="InterPro"/>
</dbReference>
<feature type="domain" description="RNA polymerase sigma factor 70 region 4 type 2" evidence="3">
    <location>
        <begin position="107"/>
        <end position="155"/>
    </location>
</feature>
<dbReference type="PANTHER" id="PTHR30173:SF36">
    <property type="entry name" value="ECF RNA POLYMERASE SIGMA FACTOR SIGJ"/>
    <property type="match status" value="1"/>
</dbReference>
<proteinExistence type="predicted"/>